<name>A0AAW0QZ44_9PEZI</name>
<dbReference type="AlphaFoldDB" id="A0AAW0QZ44"/>
<dbReference type="EMBL" id="JAQQWP010000004">
    <property type="protein sequence ID" value="KAK8120265.1"/>
    <property type="molecule type" value="Genomic_DNA"/>
</dbReference>
<proteinExistence type="predicted"/>
<keyword evidence="2" id="KW-1185">Reference proteome</keyword>
<dbReference type="Proteomes" id="UP001392437">
    <property type="component" value="Unassembled WGS sequence"/>
</dbReference>
<gene>
    <name evidence="1" type="ORF">PG999_004385</name>
</gene>
<evidence type="ECO:0000313" key="2">
    <source>
        <dbReference type="Proteomes" id="UP001392437"/>
    </source>
</evidence>
<protein>
    <submittedName>
        <fullName evidence="1">Uncharacterized protein</fullName>
    </submittedName>
</protein>
<accession>A0AAW0QZ44</accession>
<organism evidence="1 2">
    <name type="scientific">Apiospora kogelbergensis</name>
    <dbReference type="NCBI Taxonomy" id="1337665"/>
    <lineage>
        <taxon>Eukaryota</taxon>
        <taxon>Fungi</taxon>
        <taxon>Dikarya</taxon>
        <taxon>Ascomycota</taxon>
        <taxon>Pezizomycotina</taxon>
        <taxon>Sordariomycetes</taxon>
        <taxon>Xylariomycetidae</taxon>
        <taxon>Amphisphaeriales</taxon>
        <taxon>Apiosporaceae</taxon>
        <taxon>Apiospora</taxon>
    </lineage>
</organism>
<evidence type="ECO:0000313" key="1">
    <source>
        <dbReference type="EMBL" id="KAK8120265.1"/>
    </source>
</evidence>
<sequence length="139" mass="16268">MFPKTLSISNDSAHDNHPRLFPSTTGLYVRVPRDQQWILKSIAKPSLVKNNIIKFTATCHDASIRHDMVCESPIPNLDVSHLGTETTGLFYDYQVEVKDLGEHWLNRARQLVAKKWGKRRGRKLWKRQLHYKRKYEGKI</sequence>
<reference evidence="1 2" key="1">
    <citation type="submission" date="2023-01" db="EMBL/GenBank/DDBJ databases">
        <title>Analysis of 21 Apiospora genomes using comparative genomics revels a genus with tremendous synthesis potential of carbohydrate active enzymes and secondary metabolites.</title>
        <authorList>
            <person name="Sorensen T."/>
        </authorList>
    </citation>
    <scope>NUCLEOTIDE SEQUENCE [LARGE SCALE GENOMIC DNA]</scope>
    <source>
        <strain evidence="1 2">CBS 117206</strain>
    </source>
</reference>
<comment type="caution">
    <text evidence="1">The sequence shown here is derived from an EMBL/GenBank/DDBJ whole genome shotgun (WGS) entry which is preliminary data.</text>
</comment>